<dbReference type="AlphaFoldDB" id="A0AA46NYA1"/>
<dbReference type="Proteomes" id="UP001164064">
    <property type="component" value="Chromosome"/>
</dbReference>
<sequence>MTNNQIFLKICQLTGLSVDIDTLEKIMAKRGIVMTKTQFNHYRRTEKQITLPDHILSEFIQALFDLRKEADEAGIVIFDCRNIFDEINEKAK</sequence>
<evidence type="ECO:0000313" key="1">
    <source>
        <dbReference type="EMBL" id="UYF72768.1"/>
    </source>
</evidence>
<protein>
    <submittedName>
        <fullName evidence="1">Uncharacterized protein</fullName>
    </submittedName>
</protein>
<evidence type="ECO:0000313" key="2">
    <source>
        <dbReference type="Proteomes" id="UP001164064"/>
    </source>
</evidence>
<dbReference type="EMBL" id="CP089051">
    <property type="protein sequence ID" value="UYF72768.1"/>
    <property type="molecule type" value="Genomic_DNA"/>
</dbReference>
<proteinExistence type="predicted"/>
<accession>A0AA46NYA1</accession>
<organism evidence="1 2">
    <name type="scientific">Acinetobacter ursingii</name>
    <dbReference type="NCBI Taxonomy" id="108980"/>
    <lineage>
        <taxon>Bacteria</taxon>
        <taxon>Pseudomonadati</taxon>
        <taxon>Pseudomonadota</taxon>
        <taxon>Gammaproteobacteria</taxon>
        <taxon>Moraxellales</taxon>
        <taxon>Moraxellaceae</taxon>
        <taxon>Acinetobacter</taxon>
    </lineage>
</organism>
<name>A0AA46NYA1_9GAMM</name>
<dbReference type="RefSeq" id="WP_151732192.1">
    <property type="nucleotide sequence ID" value="NZ_BKHN01000005.1"/>
</dbReference>
<reference evidence="1" key="1">
    <citation type="journal article" date="2022" name="J Glob Antimicrob Resist">
        <title>Comparative analysis of IMP-4- and OXA-58-containing plasmids of three carbapenemase-producing Acinetobacter ursingii strains in the Netherlands.</title>
        <authorList>
            <person name="Hendrickx A.P.A."/>
            <person name="Schade R.P."/>
            <person name="Landman F."/>
            <person name="Bosch T."/>
            <person name="Schouls L.M."/>
            <person name="van Dijk K."/>
        </authorList>
    </citation>
    <scope>NUCLEOTIDE SEQUENCE</scope>
    <source>
        <strain evidence="1">RIVM_C010559</strain>
    </source>
</reference>
<gene>
    <name evidence="1" type="ORF">LSO60_05770</name>
</gene>